<gene>
    <name evidence="4" type="ORF">FHU29_002401</name>
</gene>
<feature type="domain" description="Alpha/beta-hydrolase catalytic" evidence="2">
    <location>
        <begin position="245"/>
        <end position="391"/>
    </location>
</feature>
<feature type="transmembrane region" description="Helical" evidence="1">
    <location>
        <begin position="134"/>
        <end position="158"/>
    </location>
</feature>
<keyword evidence="1" id="KW-0812">Transmembrane</keyword>
<dbReference type="Pfam" id="PF10081">
    <property type="entry name" value="Abhydrolase_9"/>
    <property type="match status" value="2"/>
</dbReference>
<proteinExistence type="predicted"/>
<feature type="transmembrane region" description="Helical" evidence="1">
    <location>
        <begin position="91"/>
        <end position="113"/>
    </location>
</feature>
<feature type="domain" description="Alpha/beta-hydrolase N-terminal" evidence="3">
    <location>
        <begin position="51"/>
        <end position="234"/>
    </location>
</feature>
<keyword evidence="5" id="KW-1185">Reference proteome</keyword>
<dbReference type="RefSeq" id="WP_183377546.1">
    <property type="nucleotide sequence ID" value="NZ_BDDI01000025.1"/>
</dbReference>
<dbReference type="AlphaFoldDB" id="A0A839RM04"/>
<feature type="transmembrane region" description="Helical" evidence="1">
    <location>
        <begin position="164"/>
        <end position="182"/>
    </location>
</feature>
<feature type="transmembrane region" description="Helical" evidence="1">
    <location>
        <begin position="64"/>
        <end position="85"/>
    </location>
</feature>
<evidence type="ECO:0000313" key="4">
    <source>
        <dbReference type="EMBL" id="MBB3037952.1"/>
    </source>
</evidence>
<keyword evidence="1" id="KW-0472">Membrane</keyword>
<dbReference type="InterPro" id="IPR027788">
    <property type="entry name" value="Alpha/beta-hydrolase_N_dom"/>
</dbReference>
<dbReference type="Pfam" id="PF15420">
    <property type="entry name" value="Abhydrolase_9_N"/>
    <property type="match status" value="1"/>
</dbReference>
<organism evidence="4 5">
    <name type="scientific">Hoyosella altamirensis</name>
    <dbReference type="NCBI Taxonomy" id="616997"/>
    <lineage>
        <taxon>Bacteria</taxon>
        <taxon>Bacillati</taxon>
        <taxon>Actinomycetota</taxon>
        <taxon>Actinomycetes</taxon>
        <taxon>Mycobacteriales</taxon>
        <taxon>Hoyosellaceae</taxon>
        <taxon>Hoyosella</taxon>
    </lineage>
</organism>
<dbReference type="InterPro" id="IPR027787">
    <property type="entry name" value="Alpha/beta-hydrolase_catalytic"/>
</dbReference>
<accession>A0A839RM04</accession>
<dbReference type="EMBL" id="JACHWS010000002">
    <property type="protein sequence ID" value="MBB3037952.1"/>
    <property type="molecule type" value="Genomic_DNA"/>
</dbReference>
<evidence type="ECO:0000259" key="2">
    <source>
        <dbReference type="Pfam" id="PF10081"/>
    </source>
</evidence>
<comment type="caution">
    <text evidence="4">The sequence shown here is derived from an EMBL/GenBank/DDBJ whole genome shotgun (WGS) entry which is preliminary data.</text>
</comment>
<dbReference type="Proteomes" id="UP000567922">
    <property type="component" value="Unassembled WGS sequence"/>
</dbReference>
<protein>
    <submittedName>
        <fullName evidence="4">Putative membrane protein</fullName>
    </submittedName>
</protein>
<reference evidence="4 5" key="1">
    <citation type="submission" date="2020-08" db="EMBL/GenBank/DDBJ databases">
        <title>Sequencing the genomes of 1000 actinobacteria strains.</title>
        <authorList>
            <person name="Klenk H.-P."/>
        </authorList>
    </citation>
    <scope>NUCLEOTIDE SEQUENCE [LARGE SCALE GENOMIC DNA]</scope>
    <source>
        <strain evidence="4 5">DSM 45258</strain>
    </source>
</reference>
<name>A0A839RM04_9ACTN</name>
<feature type="domain" description="Alpha/beta-hydrolase catalytic" evidence="2">
    <location>
        <begin position="397"/>
        <end position="459"/>
    </location>
</feature>
<keyword evidence="1" id="KW-1133">Transmembrane helix</keyword>
<sequence>MAVAQLRHMTPAVSYPAEKISLGTFAWPIRDWFMLRTGLLSTSGIAVALSLTPGLLPRAAAMQAFVTGLFVLVALALHCGVSWVLRYRGVTVPAAFRVVAAGLGVVVAAYALWRNSEWQNALRSEMRMPEIGATYWAVFAGLAGAMIALAMLGVRLIARASRSPMKLVGIAVVVGAVVYLVALPAGGSMATRAVQPVSLDMPGQLANTPWVSGSSDSRVSWEELGSYGQRFVLGSGAAGASSGAVRVYAGMSAADSIQERAALVVHELERTGGLTKSHLVVAFPTGSGWIDPAAARAIEDRFGDDVATAAMAYSTSPSWINYLFGRVEAEEAAAILTSEVAARLQEMPRAERPRLYLYGLSMGSIAGAAALTALDHAGLEPCGVLWAGAPPAVDRTTTRTVVVENPSDPVAVWEPRLAVWPTERLDVWLPVVSYLQVSADLANSLAAGPGFGHRYGAEQGDLLPDCGPERY</sequence>
<evidence type="ECO:0000313" key="5">
    <source>
        <dbReference type="Proteomes" id="UP000567922"/>
    </source>
</evidence>
<evidence type="ECO:0000256" key="1">
    <source>
        <dbReference type="SAM" id="Phobius"/>
    </source>
</evidence>
<feature type="transmembrane region" description="Helical" evidence="1">
    <location>
        <begin position="33"/>
        <end position="52"/>
    </location>
</feature>
<evidence type="ECO:0000259" key="3">
    <source>
        <dbReference type="Pfam" id="PF15420"/>
    </source>
</evidence>